<comment type="caution">
    <text evidence="3">The sequence shown here is derived from an EMBL/GenBank/DDBJ whole genome shotgun (WGS) entry which is preliminary data.</text>
</comment>
<evidence type="ECO:0000313" key="4">
    <source>
        <dbReference type="Proteomes" id="UP001305746"/>
    </source>
</evidence>
<evidence type="ECO:0000256" key="1">
    <source>
        <dbReference type="SAM" id="MobiDB-lite"/>
    </source>
</evidence>
<feature type="region of interest" description="Disordered" evidence="1">
    <location>
        <begin position="92"/>
        <end position="157"/>
    </location>
</feature>
<feature type="compositionally biased region" description="Polar residues" evidence="1">
    <location>
        <begin position="146"/>
        <end position="157"/>
    </location>
</feature>
<name>A0ABU5NW00_9GAMM</name>
<reference evidence="3 4" key="1">
    <citation type="submission" date="2023-12" db="EMBL/GenBank/DDBJ databases">
        <title>Marinobacter qingdaonensis sp. nov., isolated from the intertidal sediment of Qingdao, PR China.</title>
        <authorList>
            <person name="Li Y."/>
        </authorList>
    </citation>
    <scope>NUCLEOTIDE SEQUENCE [LARGE SCALE GENOMIC DNA]</scope>
    <source>
        <strain evidence="3 4">ASW11-75</strain>
    </source>
</reference>
<accession>A0ABU5NW00</accession>
<proteinExistence type="predicted"/>
<feature type="chain" id="PRO_5045529810" evidence="2">
    <location>
        <begin position="27"/>
        <end position="157"/>
    </location>
</feature>
<dbReference type="RefSeq" id="WP_322854501.1">
    <property type="nucleotide sequence ID" value="NZ_JAYDCJ010000003.1"/>
</dbReference>
<evidence type="ECO:0000313" key="3">
    <source>
        <dbReference type="EMBL" id="MEA1079985.1"/>
    </source>
</evidence>
<gene>
    <name evidence="3" type="ORF">U5822_04860</name>
</gene>
<feature type="signal peptide" evidence="2">
    <location>
        <begin position="1"/>
        <end position="26"/>
    </location>
</feature>
<keyword evidence="4" id="KW-1185">Reference proteome</keyword>
<organism evidence="3 4">
    <name type="scientific">Marinobacter qingdaonensis</name>
    <dbReference type="NCBI Taxonomy" id="3108486"/>
    <lineage>
        <taxon>Bacteria</taxon>
        <taxon>Pseudomonadati</taxon>
        <taxon>Pseudomonadota</taxon>
        <taxon>Gammaproteobacteria</taxon>
        <taxon>Pseudomonadales</taxon>
        <taxon>Marinobacteraceae</taxon>
        <taxon>Marinobacter</taxon>
    </lineage>
</organism>
<keyword evidence="2" id="KW-0732">Signal</keyword>
<dbReference type="Proteomes" id="UP001305746">
    <property type="component" value="Unassembled WGS sequence"/>
</dbReference>
<feature type="compositionally biased region" description="Low complexity" evidence="1">
    <location>
        <begin position="109"/>
        <end position="125"/>
    </location>
</feature>
<evidence type="ECO:0000256" key="2">
    <source>
        <dbReference type="SAM" id="SignalP"/>
    </source>
</evidence>
<dbReference type="EMBL" id="JAYDCJ010000003">
    <property type="protein sequence ID" value="MEA1079985.1"/>
    <property type="molecule type" value="Genomic_DNA"/>
</dbReference>
<protein>
    <submittedName>
        <fullName evidence="3">Uncharacterized protein</fullName>
    </submittedName>
</protein>
<sequence>MTLRKKLSCSLPHLLVLGVLMAPAWAAAQSDLDITMRMVADEEALDSSFVQEMELPESVTELEYDEPLEALDANELSSEAQALTEDLSLQARETRDALENELPGETGFEPPAAELPLPDLGNPELPGGGELPGVDLPGGDVDLLEQGSSTLDSVTGQ</sequence>